<dbReference type="InterPro" id="IPR052250">
    <property type="entry name" value="PDI_TMX3"/>
</dbReference>
<feature type="domain" description="Thioredoxin" evidence="9">
    <location>
        <begin position="7"/>
        <end position="142"/>
    </location>
</feature>
<dbReference type="eggNOG" id="KOG0191">
    <property type="taxonomic scope" value="Eukaryota"/>
</dbReference>
<dbReference type="Gene3D" id="3.40.30.10">
    <property type="entry name" value="Glutaredoxin"/>
    <property type="match status" value="3"/>
</dbReference>
<keyword evidence="2 7" id="KW-0812">Transmembrane</keyword>
<dbReference type="Pfam" id="PF00085">
    <property type="entry name" value="Thioredoxin"/>
    <property type="match status" value="2"/>
</dbReference>
<dbReference type="AlphaFoldDB" id="R4XF06"/>
<feature type="region of interest" description="Disordered" evidence="6">
    <location>
        <begin position="136"/>
        <end position="184"/>
    </location>
</feature>
<evidence type="ECO:0000256" key="7">
    <source>
        <dbReference type="SAM" id="Phobius"/>
    </source>
</evidence>
<name>R4XF06_TAPDE</name>
<comment type="function">
    <text evidence="5">Probable disulfide isomerase, which participates in the folding of proteins containing disulfide bonds. May act as a dithiol oxidase. Acts as a regulator of endoplasmic reticulum-mitochondria contact sites via its ability to regulate redox signals.</text>
</comment>
<evidence type="ECO:0000313" key="10">
    <source>
        <dbReference type="EMBL" id="CCG84218.1"/>
    </source>
</evidence>
<evidence type="ECO:0000256" key="6">
    <source>
        <dbReference type="SAM" id="MobiDB-lite"/>
    </source>
</evidence>
<evidence type="ECO:0000256" key="3">
    <source>
        <dbReference type="ARBA" id="ARBA00022989"/>
    </source>
</evidence>
<keyword evidence="11" id="KW-1185">Reference proteome</keyword>
<dbReference type="InterPro" id="IPR036249">
    <property type="entry name" value="Thioredoxin-like_sf"/>
</dbReference>
<dbReference type="SUPFAM" id="SSF52833">
    <property type="entry name" value="Thioredoxin-like"/>
    <property type="match status" value="3"/>
</dbReference>
<feature type="compositionally biased region" description="Basic and acidic residues" evidence="6">
    <location>
        <begin position="151"/>
        <end position="173"/>
    </location>
</feature>
<reference evidence="10 11" key="1">
    <citation type="journal article" date="2013" name="MBio">
        <title>Genome sequencing of the plant pathogen Taphrina deformans, the causal agent of peach leaf curl.</title>
        <authorList>
            <person name="Cisse O.H."/>
            <person name="Almeida J.M.G.C.F."/>
            <person name="Fonseca A."/>
            <person name="Kumar A.A."/>
            <person name="Salojaervi J."/>
            <person name="Overmyer K."/>
            <person name="Hauser P.M."/>
            <person name="Pagni M."/>
        </authorList>
    </citation>
    <scope>NUCLEOTIDE SEQUENCE [LARGE SCALE GENOMIC DNA]</scope>
    <source>
        <strain evidence="11">PYCC 5710 / ATCC 11124 / CBS 356.35 / IMI 108563 / JCM 9778 / NBRC 8474</strain>
    </source>
</reference>
<dbReference type="GO" id="GO:0005789">
    <property type="term" value="C:endoplasmic reticulum membrane"/>
    <property type="evidence" value="ECO:0007669"/>
    <property type="project" value="UniProtKB-SubCell"/>
</dbReference>
<dbReference type="InterPro" id="IPR017937">
    <property type="entry name" value="Thioredoxin_CS"/>
</dbReference>
<dbReference type="PROSITE" id="PS51352">
    <property type="entry name" value="THIOREDOXIN_2"/>
    <property type="match status" value="2"/>
</dbReference>
<dbReference type="CDD" id="cd02961">
    <property type="entry name" value="PDI_a_family"/>
    <property type="match status" value="1"/>
</dbReference>
<feature type="chain" id="PRO_5004373243" description="Thioredoxin domain-containing protein" evidence="8">
    <location>
        <begin position="21"/>
        <end position="702"/>
    </location>
</feature>
<dbReference type="VEuPathDB" id="FungiDB:TAPDE_004623"/>
<evidence type="ECO:0000256" key="1">
    <source>
        <dbReference type="ARBA" id="ARBA00004389"/>
    </source>
</evidence>
<accession>R4XF06</accession>
<dbReference type="EMBL" id="CAHR02000213">
    <property type="protein sequence ID" value="CCG84218.1"/>
    <property type="molecule type" value="Genomic_DNA"/>
</dbReference>
<comment type="caution">
    <text evidence="10">The sequence shown here is derived from an EMBL/GenBank/DDBJ whole genome shotgun (WGS) entry which is preliminary data.</text>
</comment>
<evidence type="ECO:0000256" key="8">
    <source>
        <dbReference type="SAM" id="SignalP"/>
    </source>
</evidence>
<evidence type="ECO:0000313" key="11">
    <source>
        <dbReference type="Proteomes" id="UP000013776"/>
    </source>
</evidence>
<dbReference type="OrthoDB" id="72053at2759"/>
<sequence length="702" mass="76885">MRWSLYLSLISVALSAAIDATQNDAGTPVSVIPSLTTANFDTTVAKGKWFVKFFSPHCGHCIALAPHWEKAGTKYEALAETHNFHLASVDCTVNGDLCNAHGVQGYPTLLLFDKGTKIDEYLNIASDDPLKPLSDFIEKHSPKSFPDEPIDESHSHKPKKPELRQTKVDKSSDKPGFVKKPPIASSTADTVLGSIKTTAKDTAQGVAKGATGAAASVQDGLKSAADDVVKAARPLLTTDFKQTSEKTFSAINPTGTSINLTPETFTKLVTNTQDGWFIKFYAPWCGHCKAMAPAWNELAHDSQNKLNIGEVNCEAESRLCSDIKIHGYPTLLYFQGETHVEYTGLRGLGDLMAFAQKTAAASIKDVDAAAFEAIEKKEEVIFLYFYDTATTTEDFEALQKTSLELIGYAPLLKTSSTILASRFRATVFPKLMVIRDGKPQYYNALGPADMRDHKKILAWMKSAWLPVVPELSAENSHEIMENRIVVLSILDPNHPDFEQHRATMKDSAHDYIDQRASEEQAEKQNLRDIKQSKIDDATKKGDTKAIQSAKDIRVKVSNHQEVGFAWVNGIFWEKWLAAAYAIDVNTDGPRVIINDENSKRYWDTDTKGRPIAFTKAAILETIGIVTTSPSKLTSKSTKNTLEAAYYAARQAGTGHPIILGCFGIGALAAVLLVLTRGKRKHGISLGGPDRLPFASTGNGKFD</sequence>
<dbReference type="PROSITE" id="PS00194">
    <property type="entry name" value="THIOREDOXIN_1"/>
    <property type="match status" value="1"/>
</dbReference>
<protein>
    <recommendedName>
        <fullName evidence="9">Thioredoxin domain-containing protein</fullName>
    </recommendedName>
</protein>
<feature type="transmembrane region" description="Helical" evidence="7">
    <location>
        <begin position="657"/>
        <end position="675"/>
    </location>
</feature>
<keyword evidence="4 7" id="KW-0472">Membrane</keyword>
<gene>
    <name evidence="10" type="ORF">TAPDE_004623</name>
</gene>
<evidence type="ECO:0000256" key="4">
    <source>
        <dbReference type="ARBA" id="ARBA00023136"/>
    </source>
</evidence>
<dbReference type="PANTHER" id="PTHR46426:SF1">
    <property type="entry name" value="PROTEIN DISULFIDE-ISOMERASE TMX3"/>
    <property type="match status" value="1"/>
</dbReference>
<dbReference type="PRINTS" id="PR00421">
    <property type="entry name" value="THIOREDOXIN"/>
</dbReference>
<feature type="signal peptide" evidence="8">
    <location>
        <begin position="1"/>
        <end position="20"/>
    </location>
</feature>
<keyword evidence="8" id="KW-0732">Signal</keyword>
<proteinExistence type="predicted"/>
<evidence type="ECO:0000256" key="2">
    <source>
        <dbReference type="ARBA" id="ARBA00022692"/>
    </source>
</evidence>
<feature type="domain" description="Thioredoxin" evidence="9">
    <location>
        <begin position="239"/>
        <end position="360"/>
    </location>
</feature>
<dbReference type="STRING" id="1097556.R4XF06"/>
<evidence type="ECO:0000259" key="9">
    <source>
        <dbReference type="PROSITE" id="PS51352"/>
    </source>
</evidence>
<evidence type="ECO:0000256" key="5">
    <source>
        <dbReference type="ARBA" id="ARBA00045246"/>
    </source>
</evidence>
<comment type="subcellular location">
    <subcellularLocation>
        <location evidence="1">Endoplasmic reticulum membrane</location>
        <topology evidence="1">Single-pass membrane protein</topology>
    </subcellularLocation>
</comment>
<dbReference type="Proteomes" id="UP000013776">
    <property type="component" value="Unassembled WGS sequence"/>
</dbReference>
<dbReference type="PANTHER" id="PTHR46426">
    <property type="entry name" value="PROTEIN DISULFIDE-ISOMERASE TMX3"/>
    <property type="match status" value="1"/>
</dbReference>
<organism evidence="10 11">
    <name type="scientific">Taphrina deformans (strain PYCC 5710 / ATCC 11124 / CBS 356.35 / IMI 108563 / JCM 9778 / NBRC 8474)</name>
    <name type="common">Peach leaf curl fungus</name>
    <name type="synonym">Lalaria deformans</name>
    <dbReference type="NCBI Taxonomy" id="1097556"/>
    <lineage>
        <taxon>Eukaryota</taxon>
        <taxon>Fungi</taxon>
        <taxon>Dikarya</taxon>
        <taxon>Ascomycota</taxon>
        <taxon>Taphrinomycotina</taxon>
        <taxon>Taphrinomycetes</taxon>
        <taxon>Taphrinales</taxon>
        <taxon>Taphrinaceae</taxon>
        <taxon>Taphrina</taxon>
    </lineage>
</organism>
<dbReference type="InterPro" id="IPR013766">
    <property type="entry name" value="Thioredoxin_domain"/>
</dbReference>
<keyword evidence="3 7" id="KW-1133">Transmembrane helix</keyword>